<dbReference type="EC" id="5.1.3.13" evidence="3 7"/>
<feature type="site" description="Participates in a stacking interaction with the thymidine ring of dTDP-4-oxo-6-deoxyglucose" evidence="6">
    <location>
        <position position="137"/>
    </location>
</feature>
<dbReference type="NCBIfam" id="TIGR01221">
    <property type="entry name" value="rmlC"/>
    <property type="match status" value="1"/>
</dbReference>
<evidence type="ECO:0000313" key="8">
    <source>
        <dbReference type="EMBL" id="QNT08180.1"/>
    </source>
</evidence>
<evidence type="ECO:0000256" key="6">
    <source>
        <dbReference type="PIRSR" id="PIRSR600888-3"/>
    </source>
</evidence>
<dbReference type="UniPathway" id="UPA00124"/>
<evidence type="ECO:0000256" key="5">
    <source>
        <dbReference type="PIRSR" id="PIRSR600888-1"/>
    </source>
</evidence>
<dbReference type="InterPro" id="IPR014710">
    <property type="entry name" value="RmlC-like_jellyroll"/>
</dbReference>
<dbReference type="GO" id="GO:0000271">
    <property type="term" value="P:polysaccharide biosynthetic process"/>
    <property type="evidence" value="ECO:0007669"/>
    <property type="project" value="TreeGrafter"/>
</dbReference>
<protein>
    <recommendedName>
        <fullName evidence="4 7">dTDP-4-dehydrorhamnose 3,5-epimerase</fullName>
        <ecNumber evidence="3 7">5.1.3.13</ecNumber>
    </recommendedName>
    <alternativeName>
        <fullName evidence="7">Thymidine diphospho-4-keto-rhamnose 3,5-epimerase</fullName>
    </alternativeName>
</protein>
<evidence type="ECO:0000256" key="2">
    <source>
        <dbReference type="ARBA" id="ARBA00001997"/>
    </source>
</evidence>
<evidence type="ECO:0000313" key="9">
    <source>
        <dbReference type="Proteomes" id="UP000516370"/>
    </source>
</evidence>
<organism evidence="8 9">
    <name type="scientific">Marinomonas arctica</name>
    <dbReference type="NCBI Taxonomy" id="383750"/>
    <lineage>
        <taxon>Bacteria</taxon>
        <taxon>Pseudomonadati</taxon>
        <taxon>Pseudomonadota</taxon>
        <taxon>Gammaproteobacteria</taxon>
        <taxon>Oceanospirillales</taxon>
        <taxon>Oceanospirillaceae</taxon>
        <taxon>Marinomonas</taxon>
    </lineage>
</organism>
<evidence type="ECO:0000256" key="7">
    <source>
        <dbReference type="RuleBase" id="RU364069"/>
    </source>
</evidence>
<dbReference type="AlphaFoldDB" id="A0A7H1JCG4"/>
<feature type="active site" description="Proton acceptor" evidence="5">
    <location>
        <position position="62"/>
    </location>
</feature>
<dbReference type="PANTHER" id="PTHR21047">
    <property type="entry name" value="DTDP-6-DEOXY-D-GLUCOSE-3,5 EPIMERASE"/>
    <property type="match status" value="1"/>
</dbReference>
<keyword evidence="7 8" id="KW-0413">Isomerase</keyword>
<dbReference type="Pfam" id="PF00908">
    <property type="entry name" value="dTDP_sugar_isom"/>
    <property type="match status" value="1"/>
</dbReference>
<dbReference type="InterPro" id="IPR011051">
    <property type="entry name" value="RmlC_Cupin_sf"/>
</dbReference>
<comment type="pathway">
    <text evidence="7">Carbohydrate biosynthesis; dTDP-L-rhamnose biosynthesis.</text>
</comment>
<accession>A0A7H1JCG4</accession>
<dbReference type="CDD" id="cd00438">
    <property type="entry name" value="cupin_RmlC"/>
    <property type="match status" value="1"/>
</dbReference>
<dbReference type="InterPro" id="IPR000888">
    <property type="entry name" value="RmlC-like"/>
</dbReference>
<dbReference type="SUPFAM" id="SSF51182">
    <property type="entry name" value="RmlC-like cupins"/>
    <property type="match status" value="1"/>
</dbReference>
<gene>
    <name evidence="8" type="primary">rfbC</name>
    <name evidence="8" type="ORF">IBG28_16395</name>
</gene>
<dbReference type="PANTHER" id="PTHR21047:SF2">
    <property type="entry name" value="THYMIDINE DIPHOSPHO-4-KETO-RHAMNOSE 3,5-EPIMERASE"/>
    <property type="match status" value="1"/>
</dbReference>
<dbReference type="Gene3D" id="2.60.120.10">
    <property type="entry name" value="Jelly Rolls"/>
    <property type="match status" value="1"/>
</dbReference>
<comment type="function">
    <text evidence="2 7">Catalyzes the epimerization of the C3' and C5'positions of dTDP-6-deoxy-D-xylo-4-hexulose, forming dTDP-6-deoxy-L-lyxo-4-hexulose.</text>
</comment>
<name>A0A7H1JCG4_9GAMM</name>
<dbReference type="RefSeq" id="WP_111608874.1">
    <property type="nucleotide sequence ID" value="NZ_BMLJ01000022.1"/>
</dbReference>
<reference evidence="8 9" key="1">
    <citation type="submission" date="2020-09" db="EMBL/GenBank/DDBJ databases">
        <title>Complete genome sequence of an Arctic sea ice bacterium Marinomonas arctica BSI20414.</title>
        <authorList>
            <person name="Liao L."/>
            <person name="Chen B."/>
        </authorList>
    </citation>
    <scope>NUCLEOTIDE SEQUENCE [LARGE SCALE GENOMIC DNA]</scope>
    <source>
        <strain evidence="8 9">BSI20414</strain>
    </source>
</reference>
<evidence type="ECO:0000256" key="3">
    <source>
        <dbReference type="ARBA" id="ARBA00012098"/>
    </source>
</evidence>
<dbReference type="GO" id="GO:0008830">
    <property type="term" value="F:dTDP-4-dehydrorhamnose 3,5-epimerase activity"/>
    <property type="evidence" value="ECO:0007669"/>
    <property type="project" value="UniProtKB-UniRule"/>
</dbReference>
<dbReference type="EMBL" id="CP061081">
    <property type="protein sequence ID" value="QNT08180.1"/>
    <property type="molecule type" value="Genomic_DNA"/>
</dbReference>
<comment type="similarity">
    <text evidence="7">Belongs to the dTDP-4-dehydrorhamnose 3,5-epimerase family.</text>
</comment>
<comment type="catalytic activity">
    <reaction evidence="1 7">
        <text>dTDP-4-dehydro-6-deoxy-alpha-D-glucose = dTDP-4-dehydro-beta-L-rhamnose</text>
        <dbReference type="Rhea" id="RHEA:16969"/>
        <dbReference type="ChEBI" id="CHEBI:57649"/>
        <dbReference type="ChEBI" id="CHEBI:62830"/>
        <dbReference type="EC" id="5.1.3.13"/>
    </reaction>
</comment>
<keyword evidence="9" id="KW-1185">Reference proteome</keyword>
<evidence type="ECO:0000256" key="4">
    <source>
        <dbReference type="ARBA" id="ARBA00019595"/>
    </source>
</evidence>
<dbReference type="OrthoDB" id="9800680at2"/>
<feature type="active site" description="Proton donor" evidence="5">
    <location>
        <position position="131"/>
    </location>
</feature>
<dbReference type="KEGG" id="mard:IBG28_16395"/>
<comment type="subunit">
    <text evidence="7">Homodimer.</text>
</comment>
<dbReference type="GO" id="GO:0019305">
    <property type="term" value="P:dTDP-rhamnose biosynthetic process"/>
    <property type="evidence" value="ECO:0007669"/>
    <property type="project" value="UniProtKB-UniRule"/>
</dbReference>
<dbReference type="GO" id="GO:0005829">
    <property type="term" value="C:cytosol"/>
    <property type="evidence" value="ECO:0007669"/>
    <property type="project" value="TreeGrafter"/>
</dbReference>
<proteinExistence type="inferred from homology"/>
<evidence type="ECO:0000256" key="1">
    <source>
        <dbReference type="ARBA" id="ARBA00001298"/>
    </source>
</evidence>
<sequence length="178" mass="20064">MDVIKTAIDGVVIIEPKVFGDERGFFLETFQAERYKELAGIDLPFVQDNHSRSGKNVLRGLHFQKTKPQGKLVRVVRGEVFDVVVDIRKSSPTYGLWAGVLLSEENKRQFWVPPGLAHGFVVLSEVADFEYKCTDYYDPSDEGCLIWNDPTVDIEWPEGIEPILSAKDQLGHALGELL</sequence>
<dbReference type="Proteomes" id="UP000516370">
    <property type="component" value="Chromosome"/>
</dbReference>